<dbReference type="RefSeq" id="WP_079422810.1">
    <property type="nucleotide sequence ID" value="NZ_MZGV01000011.1"/>
</dbReference>
<feature type="domain" description="HTH cro/C1-type" evidence="2">
    <location>
        <begin position="8"/>
        <end position="62"/>
    </location>
</feature>
<dbReference type="PANTHER" id="PTHR46558">
    <property type="entry name" value="TRACRIPTIONAL REGULATORY PROTEIN-RELATED-RELATED"/>
    <property type="match status" value="1"/>
</dbReference>
<reference evidence="3 4" key="1">
    <citation type="submission" date="2017-03" db="EMBL/GenBank/DDBJ databases">
        <title>Genome sequence of Clostridium oryzae DSM 28571.</title>
        <authorList>
            <person name="Poehlein A."/>
            <person name="Daniel R."/>
        </authorList>
    </citation>
    <scope>NUCLEOTIDE SEQUENCE [LARGE SCALE GENOMIC DNA]</scope>
    <source>
        <strain evidence="3 4">DSM 28571</strain>
    </source>
</reference>
<gene>
    <name evidence="3" type="ORF">CLORY_13960</name>
</gene>
<evidence type="ECO:0000259" key="2">
    <source>
        <dbReference type="PROSITE" id="PS50943"/>
    </source>
</evidence>
<dbReference type="AlphaFoldDB" id="A0A1V4IT88"/>
<proteinExistence type="predicted"/>
<keyword evidence="4" id="KW-1185">Reference proteome</keyword>
<protein>
    <submittedName>
        <fullName evidence="3">Anaerobic benzoate catabolism transcriptional regulator</fullName>
    </submittedName>
</protein>
<dbReference type="PROSITE" id="PS50943">
    <property type="entry name" value="HTH_CROC1"/>
    <property type="match status" value="1"/>
</dbReference>
<dbReference type="EMBL" id="MZGV01000011">
    <property type="protein sequence ID" value="OPJ63030.1"/>
    <property type="molecule type" value="Genomic_DNA"/>
</dbReference>
<dbReference type="InterPro" id="IPR001387">
    <property type="entry name" value="Cro/C1-type_HTH"/>
</dbReference>
<dbReference type="SUPFAM" id="SSF51306">
    <property type="entry name" value="LexA/Signal peptidase"/>
    <property type="match status" value="1"/>
</dbReference>
<dbReference type="InterPro" id="IPR015927">
    <property type="entry name" value="Peptidase_S24_S26A/B/C"/>
</dbReference>
<dbReference type="STRING" id="1450648.CLORY_13960"/>
<dbReference type="Proteomes" id="UP000190080">
    <property type="component" value="Unassembled WGS sequence"/>
</dbReference>
<comment type="caution">
    <text evidence="3">The sequence shown here is derived from an EMBL/GenBank/DDBJ whole genome shotgun (WGS) entry which is preliminary data.</text>
</comment>
<dbReference type="CDD" id="cd00093">
    <property type="entry name" value="HTH_XRE"/>
    <property type="match status" value="1"/>
</dbReference>
<dbReference type="GO" id="GO:0003677">
    <property type="term" value="F:DNA binding"/>
    <property type="evidence" value="ECO:0007669"/>
    <property type="project" value="UniProtKB-KW"/>
</dbReference>
<dbReference type="Pfam" id="PF00717">
    <property type="entry name" value="Peptidase_S24"/>
    <property type="match status" value="1"/>
</dbReference>
<evidence type="ECO:0000313" key="4">
    <source>
        <dbReference type="Proteomes" id="UP000190080"/>
    </source>
</evidence>
<name>A0A1V4IT88_9CLOT</name>
<accession>A0A1V4IT88</accession>
<keyword evidence="1" id="KW-0238">DNA-binding</keyword>
<dbReference type="PANTHER" id="PTHR46558:SF3">
    <property type="entry name" value="TRANSCRIPTIONAL REGULATOR"/>
    <property type="match status" value="1"/>
</dbReference>
<sequence>MSRAGEKIKELRMEAGFTQKALAKKLGVSESFLNDVENGRKVVNESIIMRISKILNKNINDISMIEDEEREETESLPTKASYGNLNKKSSSANKEVNEVWASAFSSVLKEIPIYDYSLSKVLGKKVLPIENNKIEGYAQDKVLYIKIEQDDMIGYRIKAGDIAFGHYTSELDSGAIYLFEHNGKRNIRQIKRLDSTKLLLIGNQGSILTETVNVKEIKLIAKLEKVEFPL</sequence>
<evidence type="ECO:0000313" key="3">
    <source>
        <dbReference type="EMBL" id="OPJ63030.1"/>
    </source>
</evidence>
<dbReference type="SMART" id="SM00530">
    <property type="entry name" value="HTH_XRE"/>
    <property type="match status" value="1"/>
</dbReference>
<dbReference type="Pfam" id="PF01381">
    <property type="entry name" value="HTH_3"/>
    <property type="match status" value="1"/>
</dbReference>
<dbReference type="Gene3D" id="2.10.109.10">
    <property type="entry name" value="Umud Fragment, subunit A"/>
    <property type="match status" value="1"/>
</dbReference>
<dbReference type="SUPFAM" id="SSF47413">
    <property type="entry name" value="lambda repressor-like DNA-binding domains"/>
    <property type="match status" value="1"/>
</dbReference>
<organism evidence="3 4">
    <name type="scientific">Clostridium oryzae</name>
    <dbReference type="NCBI Taxonomy" id="1450648"/>
    <lineage>
        <taxon>Bacteria</taxon>
        <taxon>Bacillati</taxon>
        <taxon>Bacillota</taxon>
        <taxon>Clostridia</taxon>
        <taxon>Eubacteriales</taxon>
        <taxon>Clostridiaceae</taxon>
        <taxon>Clostridium</taxon>
    </lineage>
</organism>
<dbReference type="InterPro" id="IPR036286">
    <property type="entry name" value="LexA/Signal_pep-like_sf"/>
</dbReference>
<dbReference type="OrthoDB" id="14949at2"/>
<dbReference type="InterPro" id="IPR010982">
    <property type="entry name" value="Lambda_DNA-bd_dom_sf"/>
</dbReference>
<evidence type="ECO:0000256" key="1">
    <source>
        <dbReference type="ARBA" id="ARBA00023125"/>
    </source>
</evidence>
<dbReference type="Gene3D" id="1.10.260.40">
    <property type="entry name" value="lambda repressor-like DNA-binding domains"/>
    <property type="match status" value="1"/>
</dbReference>